<reference evidence="2 3" key="1">
    <citation type="journal article" date="2010" name="Science">
        <title>Genomic analysis of organismal complexity in the multicellular green alga Volvox carteri.</title>
        <authorList>
            <person name="Prochnik S.E."/>
            <person name="Umen J."/>
            <person name="Nedelcu A.M."/>
            <person name="Hallmann A."/>
            <person name="Miller S.M."/>
            <person name="Nishii I."/>
            <person name="Ferris P."/>
            <person name="Kuo A."/>
            <person name="Mitros T."/>
            <person name="Fritz-Laylin L.K."/>
            <person name="Hellsten U."/>
            <person name="Chapman J."/>
            <person name="Simakov O."/>
            <person name="Rensing S.A."/>
            <person name="Terry A."/>
            <person name="Pangilinan J."/>
            <person name="Kapitonov V."/>
            <person name="Jurka J."/>
            <person name="Salamov A."/>
            <person name="Shapiro H."/>
            <person name="Schmutz J."/>
            <person name="Grimwood J."/>
            <person name="Lindquist E."/>
            <person name="Lucas S."/>
            <person name="Grigoriev I.V."/>
            <person name="Schmitt R."/>
            <person name="Kirk D."/>
            <person name="Rokhsar D.S."/>
        </authorList>
    </citation>
    <scope>NUCLEOTIDE SEQUENCE [LARGE SCALE GENOMIC DNA]</scope>
    <source>
        <strain evidence="3">f. Nagariensis / Eve</strain>
    </source>
</reference>
<dbReference type="EMBL" id="GL378371">
    <property type="protein sequence ID" value="EFJ43648.1"/>
    <property type="molecule type" value="Genomic_DNA"/>
</dbReference>
<proteinExistence type="predicted"/>
<gene>
    <name evidence="2" type="ORF">VOLCADRAFT_96214</name>
</gene>
<dbReference type="AlphaFoldDB" id="D8U9I7"/>
<name>D8U9I7_VOLCA</name>
<dbReference type="InParanoid" id="D8U9I7"/>
<keyword evidence="3" id="KW-1185">Reference proteome</keyword>
<dbReference type="GeneID" id="9616392"/>
<protein>
    <submittedName>
        <fullName evidence="2">Uncharacterized protein</fullName>
    </submittedName>
</protein>
<accession>D8U9I7</accession>
<feature type="region of interest" description="Disordered" evidence="1">
    <location>
        <begin position="115"/>
        <end position="141"/>
    </location>
</feature>
<organism evidence="3">
    <name type="scientific">Volvox carteri f. nagariensis</name>
    <dbReference type="NCBI Taxonomy" id="3068"/>
    <lineage>
        <taxon>Eukaryota</taxon>
        <taxon>Viridiplantae</taxon>
        <taxon>Chlorophyta</taxon>
        <taxon>core chlorophytes</taxon>
        <taxon>Chlorophyceae</taxon>
        <taxon>CS clade</taxon>
        <taxon>Chlamydomonadales</taxon>
        <taxon>Volvocaceae</taxon>
        <taxon>Volvox</taxon>
    </lineage>
</organism>
<dbReference type="KEGG" id="vcn:VOLCADRAFT_96214"/>
<dbReference type="RefSeq" id="XP_002955348.1">
    <property type="nucleotide sequence ID" value="XM_002955302.1"/>
</dbReference>
<dbReference type="Proteomes" id="UP000001058">
    <property type="component" value="Unassembled WGS sequence"/>
</dbReference>
<evidence type="ECO:0000256" key="1">
    <source>
        <dbReference type="SAM" id="MobiDB-lite"/>
    </source>
</evidence>
<feature type="compositionally biased region" description="Low complexity" evidence="1">
    <location>
        <begin position="124"/>
        <end position="135"/>
    </location>
</feature>
<evidence type="ECO:0000313" key="3">
    <source>
        <dbReference type="Proteomes" id="UP000001058"/>
    </source>
</evidence>
<sequence>MVFRVVEAYVANRGAYAGGKGRARVKAEAAGGPLAMCAVLNLFALQSASTSPVWGDTGQAATGSSRTYMELGAASWLGIQTMIRDTVAKVDISVCEFVQIVRGLNKMEDGGTTILQQSGNMGARSTSRSTSSVSVKELEKL</sequence>
<evidence type="ECO:0000313" key="2">
    <source>
        <dbReference type="EMBL" id="EFJ43648.1"/>
    </source>
</evidence>